<keyword evidence="8 12" id="KW-0406">Ion transport</keyword>
<evidence type="ECO:0000256" key="9">
    <source>
        <dbReference type="ARBA" id="ARBA00023136"/>
    </source>
</evidence>
<gene>
    <name evidence="13" type="ORF">Bhyg_06532</name>
</gene>
<proteinExistence type="inferred from homology"/>
<keyword evidence="7" id="KW-0915">Sodium</keyword>
<name>A0A9Q0S128_9DIPT</name>
<accession>A0A9Q0S128</accession>
<organism evidence="13 14">
    <name type="scientific">Pseudolycoriella hygida</name>
    <dbReference type="NCBI Taxonomy" id="35572"/>
    <lineage>
        <taxon>Eukaryota</taxon>
        <taxon>Metazoa</taxon>
        <taxon>Ecdysozoa</taxon>
        <taxon>Arthropoda</taxon>
        <taxon>Hexapoda</taxon>
        <taxon>Insecta</taxon>
        <taxon>Pterygota</taxon>
        <taxon>Neoptera</taxon>
        <taxon>Endopterygota</taxon>
        <taxon>Diptera</taxon>
        <taxon>Nematocera</taxon>
        <taxon>Sciaroidea</taxon>
        <taxon>Sciaridae</taxon>
        <taxon>Pseudolycoriella</taxon>
    </lineage>
</organism>
<keyword evidence="9" id="KW-0472">Membrane</keyword>
<dbReference type="EMBL" id="WJQU01000002">
    <property type="protein sequence ID" value="KAJ6641592.1"/>
    <property type="molecule type" value="Genomic_DNA"/>
</dbReference>
<comment type="similarity">
    <text evidence="2 12">Belongs to the amiloride-sensitive sodium channel (TC 1.A.6) family.</text>
</comment>
<keyword evidence="6" id="KW-1133">Transmembrane helix</keyword>
<evidence type="ECO:0000313" key="14">
    <source>
        <dbReference type="Proteomes" id="UP001151699"/>
    </source>
</evidence>
<dbReference type="InterPro" id="IPR001873">
    <property type="entry name" value="ENaC"/>
</dbReference>
<evidence type="ECO:0000256" key="11">
    <source>
        <dbReference type="ARBA" id="ARBA00023303"/>
    </source>
</evidence>
<dbReference type="GO" id="GO:0016020">
    <property type="term" value="C:membrane"/>
    <property type="evidence" value="ECO:0007669"/>
    <property type="project" value="UniProtKB-SubCell"/>
</dbReference>
<evidence type="ECO:0000256" key="4">
    <source>
        <dbReference type="ARBA" id="ARBA00022461"/>
    </source>
</evidence>
<dbReference type="AlphaFoldDB" id="A0A9Q0S128"/>
<evidence type="ECO:0000256" key="3">
    <source>
        <dbReference type="ARBA" id="ARBA00022448"/>
    </source>
</evidence>
<dbReference type="Pfam" id="PF00858">
    <property type="entry name" value="ASC"/>
    <property type="match status" value="1"/>
</dbReference>
<evidence type="ECO:0000256" key="12">
    <source>
        <dbReference type="RuleBase" id="RU000679"/>
    </source>
</evidence>
<evidence type="ECO:0000256" key="1">
    <source>
        <dbReference type="ARBA" id="ARBA00004141"/>
    </source>
</evidence>
<keyword evidence="3 12" id="KW-0813">Transport</keyword>
<keyword evidence="14" id="KW-1185">Reference proteome</keyword>
<dbReference type="Proteomes" id="UP001151699">
    <property type="component" value="Chromosome B"/>
</dbReference>
<comment type="subcellular location">
    <subcellularLocation>
        <location evidence="1">Membrane</location>
        <topology evidence="1">Multi-pass membrane protein</topology>
    </subcellularLocation>
</comment>
<keyword evidence="5 12" id="KW-0812">Transmembrane</keyword>
<keyword evidence="4 12" id="KW-0894">Sodium channel</keyword>
<comment type="caution">
    <text evidence="13">The sequence shown here is derived from an EMBL/GenBank/DDBJ whole genome shotgun (WGS) entry which is preliminary data.</text>
</comment>
<evidence type="ECO:0000256" key="5">
    <source>
        <dbReference type="ARBA" id="ARBA00022692"/>
    </source>
</evidence>
<sequence>MNWNLAKHIFLESNLHGFQLVFKTSLHLIERLLWITLIVASIYSVSNTWKAEWIRYKTKSIALFLETNYKSWGFIAPACTICTDFIDPKRVDDMIENKWSISKNDSNFAVYRKFVEVVTRTTFANLHQFMHFLDYPFLDGLDMLQIVKEMREYLVPDSGYNTVVTEMGVCFSSTYLHSLFNVSDRTVSTVGEDGDICRSSLSLETCMIQLNPLIIIDSEVDFNQT</sequence>
<keyword evidence="10 12" id="KW-0739">Sodium transport</keyword>
<evidence type="ECO:0000256" key="2">
    <source>
        <dbReference type="ARBA" id="ARBA00007193"/>
    </source>
</evidence>
<evidence type="ECO:0000256" key="7">
    <source>
        <dbReference type="ARBA" id="ARBA00023053"/>
    </source>
</evidence>
<evidence type="ECO:0000256" key="10">
    <source>
        <dbReference type="ARBA" id="ARBA00023201"/>
    </source>
</evidence>
<keyword evidence="11 12" id="KW-0407">Ion channel</keyword>
<evidence type="ECO:0000256" key="6">
    <source>
        <dbReference type="ARBA" id="ARBA00022989"/>
    </source>
</evidence>
<dbReference type="OrthoDB" id="7762877at2759"/>
<protein>
    <submittedName>
        <fullName evidence="13">Uncharacterized protein</fullName>
    </submittedName>
</protein>
<evidence type="ECO:0000313" key="13">
    <source>
        <dbReference type="EMBL" id="KAJ6641592.1"/>
    </source>
</evidence>
<feature type="non-terminal residue" evidence="13">
    <location>
        <position position="1"/>
    </location>
</feature>
<reference evidence="13" key="1">
    <citation type="submission" date="2022-07" db="EMBL/GenBank/DDBJ databases">
        <authorList>
            <person name="Trinca V."/>
            <person name="Uliana J.V.C."/>
            <person name="Torres T.T."/>
            <person name="Ward R.J."/>
            <person name="Monesi N."/>
        </authorList>
    </citation>
    <scope>NUCLEOTIDE SEQUENCE</scope>
    <source>
        <strain evidence="13">HSMRA1968</strain>
        <tissue evidence="13">Whole embryos</tissue>
    </source>
</reference>
<evidence type="ECO:0000256" key="8">
    <source>
        <dbReference type="ARBA" id="ARBA00023065"/>
    </source>
</evidence>
<dbReference type="GO" id="GO:0005272">
    <property type="term" value="F:sodium channel activity"/>
    <property type="evidence" value="ECO:0007669"/>
    <property type="project" value="UniProtKB-KW"/>
</dbReference>